<gene>
    <name evidence="1" type="ORF">GCM10011415_03110</name>
</gene>
<organism evidence="1 2">
    <name type="scientific">Salipiger pallidus</name>
    <dbReference type="NCBI Taxonomy" id="1775170"/>
    <lineage>
        <taxon>Bacteria</taxon>
        <taxon>Pseudomonadati</taxon>
        <taxon>Pseudomonadota</taxon>
        <taxon>Alphaproteobacteria</taxon>
        <taxon>Rhodobacterales</taxon>
        <taxon>Roseobacteraceae</taxon>
        <taxon>Salipiger</taxon>
    </lineage>
</organism>
<evidence type="ECO:0000313" key="1">
    <source>
        <dbReference type="EMBL" id="GGG60552.1"/>
    </source>
</evidence>
<dbReference type="EMBL" id="BMJV01000001">
    <property type="protein sequence ID" value="GGG60552.1"/>
    <property type="molecule type" value="Genomic_DNA"/>
</dbReference>
<comment type="caution">
    <text evidence="1">The sequence shown here is derived from an EMBL/GenBank/DDBJ whole genome shotgun (WGS) entry which is preliminary data.</text>
</comment>
<protein>
    <submittedName>
        <fullName evidence="1">Uncharacterized protein</fullName>
    </submittedName>
</protein>
<name>A0A8J2ZGA9_9RHOB</name>
<reference evidence="1" key="1">
    <citation type="journal article" date="2014" name="Int. J. Syst. Evol. Microbiol.">
        <title>Complete genome sequence of Corynebacterium casei LMG S-19264T (=DSM 44701T), isolated from a smear-ripened cheese.</title>
        <authorList>
            <consortium name="US DOE Joint Genome Institute (JGI-PGF)"/>
            <person name="Walter F."/>
            <person name="Albersmeier A."/>
            <person name="Kalinowski J."/>
            <person name="Ruckert C."/>
        </authorList>
    </citation>
    <scope>NUCLEOTIDE SEQUENCE</scope>
    <source>
        <strain evidence="1">CGMCC 1.15762</strain>
    </source>
</reference>
<proteinExistence type="predicted"/>
<reference evidence="1" key="2">
    <citation type="submission" date="2020-09" db="EMBL/GenBank/DDBJ databases">
        <authorList>
            <person name="Sun Q."/>
            <person name="Zhou Y."/>
        </authorList>
    </citation>
    <scope>NUCLEOTIDE SEQUENCE</scope>
    <source>
        <strain evidence="1">CGMCC 1.15762</strain>
    </source>
</reference>
<dbReference type="RefSeq" id="WP_188788138.1">
    <property type="nucleotide sequence ID" value="NZ_BMJV01000001.1"/>
</dbReference>
<evidence type="ECO:0000313" key="2">
    <source>
        <dbReference type="Proteomes" id="UP000617145"/>
    </source>
</evidence>
<dbReference type="AlphaFoldDB" id="A0A8J2ZGA9"/>
<dbReference type="Proteomes" id="UP000617145">
    <property type="component" value="Unassembled WGS sequence"/>
</dbReference>
<sequence>MTQIIATLKNRLDAHSRFRRTLRELRAMPLDVALDLELNPAEFRRIAAEAVYGPARA</sequence>
<accession>A0A8J2ZGA9</accession>
<keyword evidence="2" id="KW-1185">Reference proteome</keyword>